<dbReference type="SUPFAM" id="SSF51905">
    <property type="entry name" value="FAD/NAD(P)-binding domain"/>
    <property type="match status" value="1"/>
</dbReference>
<evidence type="ECO:0000256" key="2">
    <source>
        <dbReference type="ARBA" id="ARBA00022630"/>
    </source>
</evidence>
<evidence type="ECO:0000256" key="3">
    <source>
        <dbReference type="ARBA" id="ARBA00022827"/>
    </source>
</evidence>
<feature type="region of interest" description="Disordered" evidence="5">
    <location>
        <begin position="471"/>
        <end position="497"/>
    </location>
</feature>
<dbReference type="AlphaFoldDB" id="A0A197JYD8"/>
<evidence type="ECO:0000256" key="6">
    <source>
        <dbReference type="SAM" id="Phobius"/>
    </source>
</evidence>
<keyword evidence="9" id="KW-1185">Reference proteome</keyword>
<dbReference type="EMBL" id="KV442038">
    <property type="protein sequence ID" value="OAQ29963.1"/>
    <property type="molecule type" value="Genomic_DNA"/>
</dbReference>
<evidence type="ECO:0000313" key="8">
    <source>
        <dbReference type="EMBL" id="OAQ29963.1"/>
    </source>
</evidence>
<feature type="domain" description="FAD-binding" evidence="7">
    <location>
        <begin position="315"/>
        <end position="394"/>
    </location>
</feature>
<dbReference type="InterPro" id="IPR050562">
    <property type="entry name" value="FAD_mOase_fung"/>
</dbReference>
<dbReference type="InterPro" id="IPR002938">
    <property type="entry name" value="FAD-bd"/>
</dbReference>
<name>A0A197JYD8_9FUNG</name>
<dbReference type="GO" id="GO:0071949">
    <property type="term" value="F:FAD binding"/>
    <property type="evidence" value="ECO:0007669"/>
    <property type="project" value="InterPro"/>
</dbReference>
<evidence type="ECO:0000313" key="9">
    <source>
        <dbReference type="Proteomes" id="UP000078512"/>
    </source>
</evidence>
<dbReference type="InterPro" id="IPR036188">
    <property type="entry name" value="FAD/NAD-bd_sf"/>
</dbReference>
<sequence>MEINPDLMYKQGPNLANKRPKVLIIGAGLAGITLAMLLERTNIPYEIFERAAAVKPLGSAIFLNSTTAKVFKQCGVYDELFASGKITRCIQIANENREIEYILDYGEDALKMFGSHGYILSRPRLYEILLAQVPKERFHMGKKMLSMENGGNGVLVRFSDGTTEEGDILVGADGAYSAVRQNLYAKLKKLNKLPKSDALPLPYSTTCLVGQTRPLDPEDFPNLKEKTCQFIRILGDHKPYTWTFFTTAANTVCFSIIEFLDEETRKLSDTFRTSEWGTDAAGAMIEQVRHLPIISGGDKITTVGDLIDLTPREYVSKVVYEEKLFKTWHHMRTVLIGDACHKLNPAGGSGAANAIHDAVTLANYINALPTQPSVEDIHRAFKDYKRERIPWVTEAFESSAIFRTMVETGIKAKMVRYVSKNMPSFMNRKMLVRMAINQPQCSFLPLIDDAGTHKSAKQPSVAQTLKMIEENKTRDDANAKKRTAQRAKQFALAEKDREERAEEIAQAKAEMAAASGVRLS</sequence>
<dbReference type="PANTHER" id="PTHR47356:SF2">
    <property type="entry name" value="FAD-BINDING DOMAIN-CONTAINING PROTEIN-RELATED"/>
    <property type="match status" value="1"/>
</dbReference>
<keyword evidence="3" id="KW-0274">FAD</keyword>
<dbReference type="Proteomes" id="UP000078512">
    <property type="component" value="Unassembled WGS sequence"/>
</dbReference>
<dbReference type="PRINTS" id="PR00420">
    <property type="entry name" value="RNGMNOXGNASE"/>
</dbReference>
<evidence type="ECO:0000256" key="4">
    <source>
        <dbReference type="ARBA" id="ARBA00023002"/>
    </source>
</evidence>
<dbReference type="Pfam" id="PF01494">
    <property type="entry name" value="FAD_binding_3"/>
    <property type="match status" value="2"/>
</dbReference>
<dbReference type="Gene3D" id="3.50.50.60">
    <property type="entry name" value="FAD/NAD(P)-binding domain"/>
    <property type="match status" value="1"/>
</dbReference>
<dbReference type="STRING" id="1314771.A0A197JYD8"/>
<evidence type="ECO:0000256" key="5">
    <source>
        <dbReference type="SAM" id="MobiDB-lite"/>
    </source>
</evidence>
<feature type="domain" description="FAD-binding" evidence="7">
    <location>
        <begin position="21"/>
        <end position="189"/>
    </location>
</feature>
<keyword evidence="6" id="KW-1133">Transmembrane helix</keyword>
<keyword evidence="2" id="KW-0285">Flavoprotein</keyword>
<evidence type="ECO:0000259" key="7">
    <source>
        <dbReference type="Pfam" id="PF01494"/>
    </source>
</evidence>
<comment type="similarity">
    <text evidence="1">Belongs to the paxM FAD-dependent monooxygenase family.</text>
</comment>
<feature type="transmembrane region" description="Helical" evidence="6">
    <location>
        <begin position="21"/>
        <end position="38"/>
    </location>
</feature>
<dbReference type="PANTHER" id="PTHR47356">
    <property type="entry name" value="FAD-DEPENDENT MONOOXYGENASE ASQG-RELATED"/>
    <property type="match status" value="1"/>
</dbReference>
<accession>A0A197JYD8</accession>
<protein>
    <submittedName>
        <fullName evidence="8">FAD/NAD(P)-binding domain-containing protein</fullName>
    </submittedName>
</protein>
<proteinExistence type="inferred from homology"/>
<keyword evidence="4" id="KW-0560">Oxidoreductase</keyword>
<evidence type="ECO:0000256" key="1">
    <source>
        <dbReference type="ARBA" id="ARBA00007992"/>
    </source>
</evidence>
<reference evidence="8 9" key="1">
    <citation type="submission" date="2016-05" db="EMBL/GenBank/DDBJ databases">
        <title>Genome sequencing reveals origins of a unique bacterial endosymbiosis in the earliest lineages of terrestrial Fungi.</title>
        <authorList>
            <consortium name="DOE Joint Genome Institute"/>
            <person name="Uehling J."/>
            <person name="Gryganskyi A."/>
            <person name="Hameed K."/>
            <person name="Tschaplinski T."/>
            <person name="Misztal P."/>
            <person name="Wu S."/>
            <person name="Desiro A."/>
            <person name="Vande Pol N."/>
            <person name="Du Z.-Y."/>
            <person name="Zienkiewicz A."/>
            <person name="Zienkiewicz K."/>
            <person name="Morin E."/>
            <person name="Tisserant E."/>
            <person name="Splivallo R."/>
            <person name="Hainaut M."/>
            <person name="Henrissat B."/>
            <person name="Ohm R."/>
            <person name="Kuo A."/>
            <person name="Yan J."/>
            <person name="Lipzen A."/>
            <person name="Nolan M."/>
            <person name="Labutti K."/>
            <person name="Barry K."/>
            <person name="Goldstein A."/>
            <person name="Labbe J."/>
            <person name="Schadt C."/>
            <person name="Tuskan G."/>
            <person name="Grigoriev I."/>
            <person name="Martin F."/>
            <person name="Vilgalys R."/>
            <person name="Bonito G."/>
        </authorList>
    </citation>
    <scope>NUCLEOTIDE SEQUENCE [LARGE SCALE GENOMIC DNA]</scope>
    <source>
        <strain evidence="8 9">AG-77</strain>
    </source>
</reference>
<dbReference type="GO" id="GO:0004497">
    <property type="term" value="F:monooxygenase activity"/>
    <property type="evidence" value="ECO:0007669"/>
    <property type="project" value="InterPro"/>
</dbReference>
<keyword evidence="6" id="KW-0472">Membrane</keyword>
<organism evidence="8 9">
    <name type="scientific">Linnemannia elongata AG-77</name>
    <dbReference type="NCBI Taxonomy" id="1314771"/>
    <lineage>
        <taxon>Eukaryota</taxon>
        <taxon>Fungi</taxon>
        <taxon>Fungi incertae sedis</taxon>
        <taxon>Mucoromycota</taxon>
        <taxon>Mortierellomycotina</taxon>
        <taxon>Mortierellomycetes</taxon>
        <taxon>Mortierellales</taxon>
        <taxon>Mortierellaceae</taxon>
        <taxon>Linnemannia</taxon>
    </lineage>
</organism>
<keyword evidence="6" id="KW-0812">Transmembrane</keyword>
<gene>
    <name evidence="8" type="ORF">K457DRAFT_31975</name>
</gene>
<dbReference type="OrthoDB" id="655030at2759"/>